<dbReference type="InterPro" id="IPR032675">
    <property type="entry name" value="LRR_dom_sf"/>
</dbReference>
<evidence type="ECO:0000256" key="11">
    <source>
        <dbReference type="ARBA" id="ARBA00022737"/>
    </source>
</evidence>
<evidence type="ECO:0000259" key="24">
    <source>
        <dbReference type="Pfam" id="PF03372"/>
    </source>
</evidence>
<dbReference type="SUPFAM" id="SSF52058">
    <property type="entry name" value="L domain-like"/>
    <property type="match status" value="1"/>
</dbReference>
<feature type="domain" description="Endonuclease/exonuclease/phosphatase" evidence="24">
    <location>
        <begin position="477"/>
        <end position="593"/>
    </location>
</feature>
<dbReference type="PANTHER" id="PTHR12121">
    <property type="entry name" value="CARBON CATABOLITE REPRESSOR PROTEIN 4"/>
    <property type="match status" value="1"/>
</dbReference>
<dbReference type="GO" id="GO:0005634">
    <property type="term" value="C:nucleus"/>
    <property type="evidence" value="ECO:0007669"/>
    <property type="project" value="UniProtKB-SubCell"/>
</dbReference>
<organism evidence="25">
    <name type="scientific">Mucor ambiguus</name>
    <dbReference type="NCBI Taxonomy" id="91626"/>
    <lineage>
        <taxon>Eukaryota</taxon>
        <taxon>Fungi</taxon>
        <taxon>Fungi incertae sedis</taxon>
        <taxon>Mucoromycota</taxon>
        <taxon>Mucoromycotina</taxon>
        <taxon>Mucoromycetes</taxon>
        <taxon>Mucorales</taxon>
        <taxon>Mucorineae</taxon>
        <taxon>Mucoraceae</taxon>
        <taxon>Mucor</taxon>
    </lineage>
</organism>
<protein>
    <recommendedName>
        <fullName evidence="19">CCR4-Not complex 3'-5'-exoribonuclease subunit Ccr4</fullName>
        <ecNumber evidence="6">3.1.13.4</ecNumber>
    </recommendedName>
    <alternativeName>
        <fullName evidence="20">Carbon catabolite repressor protein 4</fullName>
    </alternativeName>
    <alternativeName>
        <fullName evidence="21">Cytoplasmic deadenylase</fullName>
    </alternativeName>
    <alternativeName>
        <fullName evidence="22">Glucose-repressible alcohol dehydrogenase transcriptional effector</fullName>
    </alternativeName>
</protein>
<keyword evidence="18" id="KW-0539">Nucleus</keyword>
<dbReference type="Pfam" id="PF00560">
    <property type="entry name" value="LRR_1"/>
    <property type="match status" value="1"/>
</dbReference>
<evidence type="ECO:0000256" key="9">
    <source>
        <dbReference type="ARBA" id="ARBA00022722"/>
    </source>
</evidence>
<evidence type="ECO:0000256" key="16">
    <source>
        <dbReference type="ARBA" id="ARBA00023015"/>
    </source>
</evidence>
<sequence>MYSSGNTPYTTSPASSPSVGGNYAAMPMYNTTAATTNRYPMLQQQTTDAASSPGATPHLARQISYAQISRQSSSPHHHARAAAAMARNTPMSSTVTITDPNDPNKMFANKTGGRSGSGKEEQQQQESVWTCLDMGGMGLKNIASTICNYRFLTALYINHNNLTYLMPSLSQLSNLRILDASGNKLSVLPPEMGLLCNLKELLLFDNNLVSLPTEFGNLYQLETLGLEGNPLQADLKNILITDGTQALVMSLRENAPVGMPPPHREWLLVEGDTMEDPDKFTVLCYNILCQKYATPQAYGYTPSWALSWDYRRELLVSEILGYNPDIFCLQEMEMGQYEDYFVDHFRKMGDYDSLFHPKTRAKTMSEKERRLVDGCAIFYKTTRFRLIDHDYIEYNQKALQRPDFKQTVDIYNRVMNKDNVAILTVFEDINTNQRTLVANSHLHWDPSDADVKLVQVGVLMEEMKKFASKHCASSSATDKLPTIICGDFNSDPQSGVYEFLSKGIVHQNHNDFGNHSYGTYTTEGLSHPLALKSAYSNVGELPFTNYTPGYKGALSYIWYTSTTLDAISLLGPVDPDYLTKVVGFPNAHFPSDHIPIMAEFKFRPQNKKEITSTPHLSTFPSPQFKHAEYQCRVDIWTALNERHLIMQHIQLDLLVCSAAKNY</sequence>
<evidence type="ECO:0000256" key="4">
    <source>
        <dbReference type="ARBA" id="ARBA00004496"/>
    </source>
</evidence>
<dbReference type="SMART" id="SM00369">
    <property type="entry name" value="LRR_TYP"/>
    <property type="match status" value="2"/>
</dbReference>
<dbReference type="GO" id="GO:0005737">
    <property type="term" value="C:cytoplasm"/>
    <property type="evidence" value="ECO:0007669"/>
    <property type="project" value="UniProtKB-SubCell"/>
</dbReference>
<evidence type="ECO:0000256" key="15">
    <source>
        <dbReference type="ARBA" id="ARBA00022884"/>
    </source>
</evidence>
<keyword evidence="11" id="KW-0677">Repeat</keyword>
<keyword evidence="8" id="KW-0433">Leucine-rich repeat</keyword>
<feature type="region of interest" description="Disordered" evidence="23">
    <location>
        <begin position="66"/>
        <end position="125"/>
    </location>
</feature>
<evidence type="ECO:0000256" key="12">
    <source>
        <dbReference type="ARBA" id="ARBA00022801"/>
    </source>
</evidence>
<comment type="subcellular location">
    <subcellularLocation>
        <location evidence="4">Cytoplasm</location>
    </subcellularLocation>
    <subcellularLocation>
        <location evidence="3">Nucleus</location>
    </subcellularLocation>
</comment>
<dbReference type="CDD" id="cd09097">
    <property type="entry name" value="Deadenylase_CCR4"/>
    <property type="match status" value="1"/>
</dbReference>
<dbReference type="EMBL" id="DF836300">
    <property type="protein sequence ID" value="GAN01769.1"/>
    <property type="molecule type" value="Genomic_DNA"/>
</dbReference>
<evidence type="ECO:0000256" key="7">
    <source>
        <dbReference type="ARBA" id="ARBA00022490"/>
    </source>
</evidence>
<dbReference type="GO" id="GO:0003723">
    <property type="term" value="F:RNA binding"/>
    <property type="evidence" value="ECO:0007669"/>
    <property type="project" value="UniProtKB-KW"/>
</dbReference>
<proteinExistence type="inferred from homology"/>
<reference evidence="25" key="1">
    <citation type="submission" date="2014-09" db="EMBL/GenBank/DDBJ databases">
        <title>Draft genome sequence of an oleaginous Mucoromycotina fungus Mucor ambiguus NBRC6742.</title>
        <authorList>
            <person name="Takeda I."/>
            <person name="Yamane N."/>
            <person name="Morita T."/>
            <person name="Tamano K."/>
            <person name="Machida M."/>
            <person name="Baker S."/>
            <person name="Koike H."/>
        </authorList>
    </citation>
    <scope>NUCLEOTIDE SEQUENCE</scope>
    <source>
        <strain evidence="25">NBRC 6742</strain>
    </source>
</reference>
<dbReference type="PROSITE" id="PS51450">
    <property type="entry name" value="LRR"/>
    <property type="match status" value="1"/>
</dbReference>
<evidence type="ECO:0000256" key="10">
    <source>
        <dbReference type="ARBA" id="ARBA00022723"/>
    </source>
</evidence>
<dbReference type="InterPro" id="IPR005135">
    <property type="entry name" value="Endo/exonuclease/phosphatase"/>
</dbReference>
<comment type="similarity">
    <text evidence="5">Belongs to the CCR4/nocturin family.</text>
</comment>
<keyword evidence="12" id="KW-0378">Hydrolase</keyword>
<keyword evidence="10" id="KW-0479">Metal-binding</keyword>
<keyword evidence="13" id="KW-0269">Exonuclease</keyword>
<dbReference type="Gene3D" id="3.80.10.10">
    <property type="entry name" value="Ribonuclease Inhibitor"/>
    <property type="match status" value="1"/>
</dbReference>
<dbReference type="EC" id="3.1.13.4" evidence="6"/>
<keyword evidence="7" id="KW-0963">Cytoplasm</keyword>
<dbReference type="OrthoDB" id="428734at2759"/>
<evidence type="ECO:0000256" key="23">
    <source>
        <dbReference type="SAM" id="MobiDB-lite"/>
    </source>
</evidence>
<evidence type="ECO:0000313" key="25">
    <source>
        <dbReference type="EMBL" id="GAN01769.1"/>
    </source>
</evidence>
<keyword evidence="16" id="KW-0805">Transcription regulation</keyword>
<dbReference type="InterPro" id="IPR050410">
    <property type="entry name" value="CCR4/nocturin_mRNA_transcr"/>
</dbReference>
<dbReference type="InterPro" id="IPR036691">
    <property type="entry name" value="Endo/exonu/phosph_ase_sf"/>
</dbReference>
<comment type="catalytic activity">
    <reaction evidence="1">
        <text>Exonucleolytic cleavage of poly(A) to 5'-AMP.</text>
        <dbReference type="EC" id="3.1.13.4"/>
    </reaction>
</comment>
<evidence type="ECO:0000256" key="21">
    <source>
        <dbReference type="ARBA" id="ARBA00031469"/>
    </source>
</evidence>
<dbReference type="AlphaFoldDB" id="A0A0C9M5K9"/>
<keyword evidence="17" id="KW-0804">Transcription</keyword>
<dbReference type="GO" id="GO:0046872">
    <property type="term" value="F:metal ion binding"/>
    <property type="evidence" value="ECO:0007669"/>
    <property type="project" value="UniProtKB-KW"/>
</dbReference>
<dbReference type="FunFam" id="3.60.10.10:FF:000037">
    <property type="entry name" value="Glucose-repressible alcohol dehydrogenase transcriptional effector"/>
    <property type="match status" value="1"/>
</dbReference>
<keyword evidence="14" id="KW-0460">Magnesium</keyword>
<dbReference type="PANTHER" id="PTHR12121:SF100">
    <property type="entry name" value="POLY(A)-SPECIFIC RIBONUCLEASE"/>
    <property type="match status" value="1"/>
</dbReference>
<evidence type="ECO:0000256" key="2">
    <source>
        <dbReference type="ARBA" id="ARBA00001946"/>
    </source>
</evidence>
<feature type="compositionally biased region" description="Polar residues" evidence="23">
    <location>
        <begin position="89"/>
        <end position="101"/>
    </location>
</feature>
<name>A0A0C9M5K9_9FUNG</name>
<evidence type="ECO:0000256" key="17">
    <source>
        <dbReference type="ARBA" id="ARBA00023163"/>
    </source>
</evidence>
<evidence type="ECO:0000256" key="20">
    <source>
        <dbReference type="ARBA" id="ARBA00030493"/>
    </source>
</evidence>
<keyword evidence="15" id="KW-0694">RNA-binding</keyword>
<dbReference type="Gene3D" id="3.60.10.10">
    <property type="entry name" value="Endonuclease/exonuclease/phosphatase"/>
    <property type="match status" value="1"/>
</dbReference>
<dbReference type="STRING" id="91626.A0A0C9M5K9"/>
<feature type="domain" description="Endonuclease/exonuclease/phosphatase" evidence="24">
    <location>
        <begin position="285"/>
        <end position="403"/>
    </location>
</feature>
<keyword evidence="26" id="KW-1185">Reference proteome</keyword>
<comment type="cofactor">
    <cofactor evidence="2">
        <name>Mg(2+)</name>
        <dbReference type="ChEBI" id="CHEBI:18420"/>
    </cofactor>
</comment>
<evidence type="ECO:0000256" key="14">
    <source>
        <dbReference type="ARBA" id="ARBA00022842"/>
    </source>
</evidence>
<evidence type="ECO:0000256" key="8">
    <source>
        <dbReference type="ARBA" id="ARBA00022614"/>
    </source>
</evidence>
<dbReference type="SUPFAM" id="SSF56219">
    <property type="entry name" value="DNase I-like"/>
    <property type="match status" value="1"/>
</dbReference>
<dbReference type="Pfam" id="PF03372">
    <property type="entry name" value="Exo_endo_phos"/>
    <property type="match status" value="2"/>
</dbReference>
<gene>
    <name evidence="25" type="ORF">MAM1_0011c01204</name>
</gene>
<evidence type="ECO:0000313" key="26">
    <source>
        <dbReference type="Proteomes" id="UP000053815"/>
    </source>
</evidence>
<evidence type="ECO:0000256" key="22">
    <source>
        <dbReference type="ARBA" id="ARBA00033317"/>
    </source>
</evidence>
<dbReference type="InterPro" id="IPR001611">
    <property type="entry name" value="Leu-rich_rpt"/>
</dbReference>
<evidence type="ECO:0000256" key="3">
    <source>
        <dbReference type="ARBA" id="ARBA00004123"/>
    </source>
</evidence>
<dbReference type="Proteomes" id="UP000053815">
    <property type="component" value="Unassembled WGS sequence"/>
</dbReference>
<dbReference type="InterPro" id="IPR003591">
    <property type="entry name" value="Leu-rich_rpt_typical-subtyp"/>
</dbReference>
<evidence type="ECO:0000256" key="13">
    <source>
        <dbReference type="ARBA" id="ARBA00022839"/>
    </source>
</evidence>
<accession>A0A0C9M5K9</accession>
<evidence type="ECO:0000256" key="19">
    <source>
        <dbReference type="ARBA" id="ARBA00023475"/>
    </source>
</evidence>
<evidence type="ECO:0000256" key="18">
    <source>
        <dbReference type="ARBA" id="ARBA00023242"/>
    </source>
</evidence>
<keyword evidence="9" id="KW-0540">Nuclease</keyword>
<evidence type="ECO:0000256" key="1">
    <source>
        <dbReference type="ARBA" id="ARBA00001663"/>
    </source>
</evidence>
<evidence type="ECO:0000256" key="5">
    <source>
        <dbReference type="ARBA" id="ARBA00010774"/>
    </source>
</evidence>
<evidence type="ECO:0000256" key="6">
    <source>
        <dbReference type="ARBA" id="ARBA00012161"/>
    </source>
</evidence>
<dbReference type="GO" id="GO:0004535">
    <property type="term" value="F:poly(A)-specific ribonuclease activity"/>
    <property type="evidence" value="ECO:0007669"/>
    <property type="project" value="UniProtKB-EC"/>
</dbReference>